<organism evidence="1">
    <name type="scientific">Pongo abelii</name>
    <name type="common">Sumatran orangutan</name>
    <name type="synonym">Pongo pygmaeus abelii</name>
    <dbReference type="NCBI Taxonomy" id="9601"/>
    <lineage>
        <taxon>Eukaryota</taxon>
        <taxon>Metazoa</taxon>
        <taxon>Chordata</taxon>
        <taxon>Craniata</taxon>
        <taxon>Vertebrata</taxon>
        <taxon>Euteleostomi</taxon>
        <taxon>Mammalia</taxon>
        <taxon>Eutheria</taxon>
        <taxon>Euarchontoglires</taxon>
        <taxon>Primates</taxon>
        <taxon>Haplorrhini</taxon>
        <taxon>Catarrhini</taxon>
        <taxon>Hominidae</taxon>
        <taxon>Pongo</taxon>
    </lineage>
</organism>
<proteinExistence type="predicted"/>
<gene>
    <name evidence="1" type="ORF">CR201_G0040036</name>
</gene>
<dbReference type="EMBL" id="NDHI03003541">
    <property type="protein sequence ID" value="PNJ24584.1"/>
    <property type="molecule type" value="Genomic_DNA"/>
</dbReference>
<sequence>ESVQKGFQMLADPGSFDSNAFTLLLRAAFQSLLDAQADEAVLGITGS</sequence>
<reference evidence="1" key="1">
    <citation type="submission" date="2017-12" db="EMBL/GenBank/DDBJ databases">
        <title>High-resolution comparative analysis of great ape genomes.</title>
        <authorList>
            <person name="Pollen A."/>
            <person name="Hastie A."/>
            <person name="Hormozdiari F."/>
            <person name="Dougherty M."/>
            <person name="Liu R."/>
            <person name="Chaisson M."/>
            <person name="Hoppe E."/>
            <person name="Hill C."/>
            <person name="Pang A."/>
            <person name="Hillier L."/>
            <person name="Baker C."/>
            <person name="Armstrong J."/>
            <person name="Shendure J."/>
            <person name="Paten B."/>
            <person name="Wilson R."/>
            <person name="Chao H."/>
            <person name="Schneider V."/>
            <person name="Ventura M."/>
            <person name="Kronenberg Z."/>
            <person name="Murali S."/>
            <person name="Gordon D."/>
            <person name="Cantsilieris S."/>
            <person name="Munson K."/>
            <person name="Nelson B."/>
            <person name="Raja A."/>
            <person name="Underwood J."/>
            <person name="Diekhans M."/>
            <person name="Fiddes I."/>
            <person name="Haussler D."/>
            <person name="Eichler E."/>
        </authorList>
    </citation>
    <scope>NUCLEOTIDE SEQUENCE [LARGE SCALE GENOMIC DNA]</scope>
    <source>
        <strain evidence="1">Susie</strain>
    </source>
</reference>
<comment type="caution">
    <text evidence="1">The sequence shown here is derived from an EMBL/GenBank/DDBJ whole genome shotgun (WGS) entry which is preliminary data.</text>
</comment>
<dbReference type="AlphaFoldDB" id="A0A2J8SUY1"/>
<protein>
    <submittedName>
        <fullName evidence="1">COMMD3 isoform 13</fullName>
    </submittedName>
</protein>
<feature type="non-terminal residue" evidence="1">
    <location>
        <position position="1"/>
    </location>
</feature>
<accession>A0A2J8SUY1</accession>
<evidence type="ECO:0000313" key="1">
    <source>
        <dbReference type="EMBL" id="PNJ24584.1"/>
    </source>
</evidence>
<name>A0A2J8SUY1_PONAB</name>